<feature type="domain" description="UBX" evidence="2">
    <location>
        <begin position="198"/>
        <end position="252"/>
    </location>
</feature>
<dbReference type="Gene3D" id="3.10.20.90">
    <property type="entry name" value="Phosphatidylinositol 3-kinase Catalytic Subunit, Chain A, domain 1"/>
    <property type="match status" value="1"/>
</dbReference>
<dbReference type="GO" id="GO:0031468">
    <property type="term" value="P:nuclear membrane reassembly"/>
    <property type="evidence" value="ECO:0007669"/>
    <property type="project" value="TreeGrafter"/>
</dbReference>
<dbReference type="PROSITE" id="PS51399">
    <property type="entry name" value="SEP"/>
    <property type="match status" value="1"/>
</dbReference>
<name>A0A4U5NGF8_STECR</name>
<feature type="domain" description="SEP" evidence="3">
    <location>
        <begin position="86"/>
        <end position="153"/>
    </location>
</feature>
<evidence type="ECO:0000259" key="3">
    <source>
        <dbReference type="PROSITE" id="PS51399"/>
    </source>
</evidence>
<protein>
    <recommendedName>
        <fullName evidence="6">UBX domain-containing protein</fullName>
    </recommendedName>
</protein>
<dbReference type="GO" id="GO:0007030">
    <property type="term" value="P:Golgi organization"/>
    <property type="evidence" value="ECO:0007669"/>
    <property type="project" value="TreeGrafter"/>
</dbReference>
<feature type="compositionally biased region" description="Basic and acidic residues" evidence="1">
    <location>
        <begin position="188"/>
        <end position="197"/>
    </location>
</feature>
<dbReference type="SUPFAM" id="SSF102848">
    <property type="entry name" value="NSFL1 (p97 ATPase) cofactor p47, SEP domain"/>
    <property type="match status" value="1"/>
</dbReference>
<dbReference type="AlphaFoldDB" id="A0A4U5NGF8"/>
<dbReference type="FunFam" id="3.30.420.210:FF:000002">
    <property type="entry name" value="UBX domain-containing protein 1"/>
    <property type="match status" value="1"/>
</dbReference>
<dbReference type="InterPro" id="IPR029071">
    <property type="entry name" value="Ubiquitin-like_domsf"/>
</dbReference>
<comment type="caution">
    <text evidence="4">The sequence shown here is derived from an EMBL/GenBank/DDBJ whole genome shotgun (WGS) entry which is preliminary data.</text>
</comment>
<feature type="region of interest" description="Disordered" evidence="1">
    <location>
        <begin position="1"/>
        <end position="36"/>
    </location>
</feature>
<evidence type="ECO:0000256" key="1">
    <source>
        <dbReference type="SAM" id="MobiDB-lite"/>
    </source>
</evidence>
<dbReference type="Pfam" id="PF08059">
    <property type="entry name" value="SEP"/>
    <property type="match status" value="1"/>
</dbReference>
<feature type="region of interest" description="Disordered" evidence="1">
    <location>
        <begin position="178"/>
        <end position="202"/>
    </location>
</feature>
<organism evidence="4 5">
    <name type="scientific">Steinernema carpocapsae</name>
    <name type="common">Entomopathogenic nematode</name>
    <dbReference type="NCBI Taxonomy" id="34508"/>
    <lineage>
        <taxon>Eukaryota</taxon>
        <taxon>Metazoa</taxon>
        <taxon>Ecdysozoa</taxon>
        <taxon>Nematoda</taxon>
        <taxon>Chromadorea</taxon>
        <taxon>Rhabditida</taxon>
        <taxon>Tylenchina</taxon>
        <taxon>Panagrolaimomorpha</taxon>
        <taxon>Strongyloidoidea</taxon>
        <taxon>Steinernematidae</taxon>
        <taxon>Steinernema</taxon>
    </lineage>
</organism>
<dbReference type="GO" id="GO:0005634">
    <property type="term" value="C:nucleus"/>
    <property type="evidence" value="ECO:0007669"/>
    <property type="project" value="TreeGrafter"/>
</dbReference>
<dbReference type="SUPFAM" id="SSF54236">
    <property type="entry name" value="Ubiquitin-like"/>
    <property type="match status" value="1"/>
</dbReference>
<dbReference type="PROSITE" id="PS50033">
    <property type="entry name" value="UBX"/>
    <property type="match status" value="1"/>
</dbReference>
<gene>
    <name evidence="4" type="ORF">L596_015915</name>
</gene>
<accession>A0A4U5NGF8</accession>
<dbReference type="PANTHER" id="PTHR23333:SF20">
    <property type="entry name" value="NSFL1 COFACTOR P47"/>
    <property type="match status" value="1"/>
</dbReference>
<dbReference type="GO" id="GO:0000045">
    <property type="term" value="P:autophagosome assembly"/>
    <property type="evidence" value="ECO:0007669"/>
    <property type="project" value="TreeGrafter"/>
</dbReference>
<evidence type="ECO:0000313" key="5">
    <source>
        <dbReference type="Proteomes" id="UP000298663"/>
    </source>
</evidence>
<dbReference type="EMBL" id="AZBU02000004">
    <property type="protein sequence ID" value="TKR82147.1"/>
    <property type="molecule type" value="Genomic_DNA"/>
</dbReference>
<dbReference type="SMART" id="SM00553">
    <property type="entry name" value="SEP"/>
    <property type="match status" value="1"/>
</dbReference>
<evidence type="ECO:0000259" key="2">
    <source>
        <dbReference type="PROSITE" id="PS50033"/>
    </source>
</evidence>
<dbReference type="GO" id="GO:0043130">
    <property type="term" value="F:ubiquitin binding"/>
    <property type="evidence" value="ECO:0007669"/>
    <property type="project" value="TreeGrafter"/>
</dbReference>
<dbReference type="GO" id="GO:0061025">
    <property type="term" value="P:membrane fusion"/>
    <property type="evidence" value="ECO:0007669"/>
    <property type="project" value="TreeGrafter"/>
</dbReference>
<dbReference type="GO" id="GO:0005829">
    <property type="term" value="C:cytosol"/>
    <property type="evidence" value="ECO:0007669"/>
    <property type="project" value="TreeGrafter"/>
</dbReference>
<dbReference type="Gene3D" id="3.30.420.210">
    <property type="entry name" value="SEP domain"/>
    <property type="match status" value="1"/>
</dbReference>
<dbReference type="STRING" id="34508.A0A4U5NGF8"/>
<dbReference type="InterPro" id="IPR012989">
    <property type="entry name" value="SEP_domain"/>
</dbReference>
<keyword evidence="5" id="KW-1185">Reference proteome</keyword>
<evidence type="ECO:0008006" key="6">
    <source>
        <dbReference type="Google" id="ProtNLM"/>
    </source>
</evidence>
<dbReference type="PANTHER" id="PTHR23333">
    <property type="entry name" value="UBX DOMAIN CONTAINING PROTEIN"/>
    <property type="match status" value="1"/>
</dbReference>
<dbReference type="Pfam" id="PF00789">
    <property type="entry name" value="UBX"/>
    <property type="match status" value="1"/>
</dbReference>
<evidence type="ECO:0000313" key="4">
    <source>
        <dbReference type="EMBL" id="TKR82147.1"/>
    </source>
</evidence>
<dbReference type="InterPro" id="IPR036241">
    <property type="entry name" value="NSFL1C_SEP_dom_sf"/>
</dbReference>
<dbReference type="Proteomes" id="UP000298663">
    <property type="component" value="Unassembled WGS sequence"/>
</dbReference>
<reference evidence="4 5" key="2">
    <citation type="journal article" date="2019" name="G3 (Bethesda)">
        <title>Hybrid Assembly of the Genome of the Entomopathogenic Nematode Steinernema carpocapsae Identifies the X-Chromosome.</title>
        <authorList>
            <person name="Serra L."/>
            <person name="Macchietto M."/>
            <person name="Macias-Munoz A."/>
            <person name="McGill C.J."/>
            <person name="Rodriguez I.M."/>
            <person name="Rodriguez B."/>
            <person name="Murad R."/>
            <person name="Mortazavi A."/>
        </authorList>
    </citation>
    <scope>NUCLEOTIDE SEQUENCE [LARGE SCALE GENOMIC DNA]</scope>
    <source>
        <strain evidence="4 5">ALL</strain>
    </source>
</reference>
<sequence length="279" mass="30970">MPRESRIFTLDSIGQKCGETSEDEAKKRGAESGPNQAVELFKAAGKSVDEEKKPMLYQKPKSSAFKGRGFRLGGFHSPLVVVPPEEVIVLIKIWEDGFSLDDGPLRPFDDPANAAFMEDLKNGFVPDEVAKTHKGSRIDVHVERTKRKFRDPKRCVTFVVAGDDAKIRIAPFSGRGLVLGDPIPPPKPESKAEKKPESNLNSSAIQVHFPDGRRVVGSFKPEDRVDDLRGFICRNLSTESTKFRMFTMFPPRFLDEDASLASEKAFKATVYVGFCKHGG</sequence>
<dbReference type="OrthoDB" id="274641at2759"/>
<reference evidence="4 5" key="1">
    <citation type="journal article" date="2015" name="Genome Biol.">
        <title>Comparative genomics of Steinernema reveals deeply conserved gene regulatory networks.</title>
        <authorList>
            <person name="Dillman A.R."/>
            <person name="Macchietto M."/>
            <person name="Porter C.F."/>
            <person name="Rogers A."/>
            <person name="Williams B."/>
            <person name="Antoshechkin I."/>
            <person name="Lee M.M."/>
            <person name="Goodwin Z."/>
            <person name="Lu X."/>
            <person name="Lewis E.E."/>
            <person name="Goodrich-Blair H."/>
            <person name="Stock S.P."/>
            <person name="Adams B.J."/>
            <person name="Sternberg P.W."/>
            <person name="Mortazavi A."/>
        </authorList>
    </citation>
    <scope>NUCLEOTIDE SEQUENCE [LARGE SCALE GENOMIC DNA]</scope>
    <source>
        <strain evidence="4 5">ALL</strain>
    </source>
</reference>
<dbReference type="GO" id="GO:0043161">
    <property type="term" value="P:proteasome-mediated ubiquitin-dependent protein catabolic process"/>
    <property type="evidence" value="ECO:0007669"/>
    <property type="project" value="TreeGrafter"/>
</dbReference>
<proteinExistence type="predicted"/>
<dbReference type="InterPro" id="IPR001012">
    <property type="entry name" value="UBX_dom"/>
</dbReference>